<dbReference type="Proteomes" id="UP000535589">
    <property type="component" value="Unassembled WGS sequence"/>
</dbReference>
<evidence type="ECO:0000313" key="2">
    <source>
        <dbReference type="Proteomes" id="UP000535589"/>
    </source>
</evidence>
<dbReference type="RefSeq" id="WP_168835955.1">
    <property type="nucleotide sequence ID" value="NZ_JABAIK010000006.1"/>
</dbReference>
<sequence length="103" mass="11585">MSDLIEAIASLPPKELGGLLNSVPYMSEVHPQKSGELFELKDDFEREADSFLELKLSEMSTEELMALSQRIELKIKESAIQKATSLLSDDELAFLNDTFKVHL</sequence>
<name>A0A7X8TQB5_9VIBR</name>
<comment type="caution">
    <text evidence="1">The sequence shown here is derived from an EMBL/GenBank/DDBJ whole genome shotgun (WGS) entry which is preliminary data.</text>
</comment>
<proteinExistence type="predicted"/>
<keyword evidence="2" id="KW-1185">Reference proteome</keyword>
<dbReference type="AlphaFoldDB" id="A0A7X8TQB5"/>
<gene>
    <name evidence="1" type="ORF">HGP28_08105</name>
</gene>
<evidence type="ECO:0000313" key="1">
    <source>
        <dbReference type="EMBL" id="NLS12861.1"/>
    </source>
</evidence>
<reference evidence="1 2" key="1">
    <citation type="submission" date="2020-04" db="EMBL/GenBank/DDBJ databases">
        <title>Vibrio sp. SM6, a novel species isolated from seawater.</title>
        <authorList>
            <person name="Wang X."/>
        </authorList>
    </citation>
    <scope>NUCLEOTIDE SEQUENCE [LARGE SCALE GENOMIC DNA]</scope>
    <source>
        <strain evidence="1 2">SM6</strain>
    </source>
</reference>
<protein>
    <submittedName>
        <fullName evidence="1">Uncharacterized protein</fullName>
    </submittedName>
</protein>
<accession>A0A7X8TQB5</accession>
<organism evidence="1 2">
    <name type="scientific">Vibrio agarilyticus</name>
    <dbReference type="NCBI Taxonomy" id="2726741"/>
    <lineage>
        <taxon>Bacteria</taxon>
        <taxon>Pseudomonadati</taxon>
        <taxon>Pseudomonadota</taxon>
        <taxon>Gammaproteobacteria</taxon>
        <taxon>Vibrionales</taxon>
        <taxon>Vibrionaceae</taxon>
        <taxon>Vibrio</taxon>
    </lineage>
</organism>
<dbReference type="EMBL" id="JABAIK010000006">
    <property type="protein sequence ID" value="NLS12861.1"/>
    <property type="molecule type" value="Genomic_DNA"/>
</dbReference>